<accession>J3LW23</accession>
<reference evidence="1" key="1">
    <citation type="journal article" date="2013" name="Nat. Commun.">
        <title>Whole-genome sequencing of Oryza brachyantha reveals mechanisms underlying Oryza genome evolution.</title>
        <authorList>
            <person name="Chen J."/>
            <person name="Huang Q."/>
            <person name="Gao D."/>
            <person name="Wang J."/>
            <person name="Lang Y."/>
            <person name="Liu T."/>
            <person name="Li B."/>
            <person name="Bai Z."/>
            <person name="Luis Goicoechea J."/>
            <person name="Liang C."/>
            <person name="Chen C."/>
            <person name="Zhang W."/>
            <person name="Sun S."/>
            <person name="Liao Y."/>
            <person name="Zhang X."/>
            <person name="Yang L."/>
            <person name="Song C."/>
            <person name="Wang M."/>
            <person name="Shi J."/>
            <person name="Liu G."/>
            <person name="Liu J."/>
            <person name="Zhou H."/>
            <person name="Zhou W."/>
            <person name="Yu Q."/>
            <person name="An N."/>
            <person name="Chen Y."/>
            <person name="Cai Q."/>
            <person name="Wang B."/>
            <person name="Liu B."/>
            <person name="Min J."/>
            <person name="Huang Y."/>
            <person name="Wu H."/>
            <person name="Li Z."/>
            <person name="Zhang Y."/>
            <person name="Yin Y."/>
            <person name="Song W."/>
            <person name="Jiang J."/>
            <person name="Jackson S.A."/>
            <person name="Wing R.A."/>
            <person name="Wang J."/>
            <person name="Chen M."/>
        </authorList>
    </citation>
    <scope>NUCLEOTIDE SEQUENCE [LARGE SCALE GENOMIC DNA]</scope>
    <source>
        <strain evidence="1">cv. IRGC 101232</strain>
    </source>
</reference>
<reference evidence="1" key="2">
    <citation type="submission" date="2013-04" db="UniProtKB">
        <authorList>
            <consortium name="EnsemblPlants"/>
        </authorList>
    </citation>
    <scope>IDENTIFICATION</scope>
</reference>
<sequence length="139" mass="15888">MQPHVRCQVPPELKPRKRVAMHRRDVSFVKLETESRQGDFSGGCAGNQEFISPSRGGTHQLIYLEFFSRVHVHQVRVDSRLSGLVTSCRESLPPHNTREKQLIVFPTPLYGVACMDRTSQGTQKDNVDYVTIVLRNNRK</sequence>
<dbReference type="Gramene" id="OB04G13480.1">
    <property type="protein sequence ID" value="OB04G13480.1"/>
    <property type="gene ID" value="OB04G13480"/>
</dbReference>
<proteinExistence type="predicted"/>
<evidence type="ECO:0000313" key="1">
    <source>
        <dbReference type="EnsemblPlants" id="OB04G13480.1"/>
    </source>
</evidence>
<organism evidence="1">
    <name type="scientific">Oryza brachyantha</name>
    <name type="common">malo sina</name>
    <dbReference type="NCBI Taxonomy" id="4533"/>
    <lineage>
        <taxon>Eukaryota</taxon>
        <taxon>Viridiplantae</taxon>
        <taxon>Streptophyta</taxon>
        <taxon>Embryophyta</taxon>
        <taxon>Tracheophyta</taxon>
        <taxon>Spermatophyta</taxon>
        <taxon>Magnoliopsida</taxon>
        <taxon>Liliopsida</taxon>
        <taxon>Poales</taxon>
        <taxon>Poaceae</taxon>
        <taxon>BOP clade</taxon>
        <taxon>Oryzoideae</taxon>
        <taxon>Oryzeae</taxon>
        <taxon>Oryzinae</taxon>
        <taxon>Oryza</taxon>
    </lineage>
</organism>
<name>J3LW23_ORYBR</name>
<keyword evidence="2" id="KW-1185">Reference proteome</keyword>
<protein>
    <submittedName>
        <fullName evidence="1">Uncharacterized protein</fullName>
    </submittedName>
</protein>
<evidence type="ECO:0000313" key="2">
    <source>
        <dbReference type="Proteomes" id="UP000006038"/>
    </source>
</evidence>
<dbReference type="Proteomes" id="UP000006038">
    <property type="component" value="Chromosome 4"/>
</dbReference>
<dbReference type="AlphaFoldDB" id="J3LW23"/>
<dbReference type="EnsemblPlants" id="OB04G13480.1">
    <property type="protein sequence ID" value="OB04G13480.1"/>
    <property type="gene ID" value="OB04G13480"/>
</dbReference>
<dbReference type="HOGENOM" id="CLU_1848196_0_0_1"/>